<dbReference type="EMBL" id="LT629746">
    <property type="protein sequence ID" value="SDT50345.1"/>
    <property type="molecule type" value="Genomic_DNA"/>
</dbReference>
<dbReference type="FunFam" id="3.40.47.10:FF:000010">
    <property type="entry name" value="Acetyl-CoA acetyltransferase (Thiolase)"/>
    <property type="match status" value="1"/>
</dbReference>
<reference evidence="10" key="2">
    <citation type="submission" date="2016-10" db="EMBL/GenBank/DDBJ databases">
        <authorList>
            <person name="de Groot N.N."/>
        </authorList>
    </citation>
    <scope>NUCLEOTIDE SEQUENCE [LARGE SCALE GENOMIC DNA]</scope>
    <source>
        <strain evidence="10">BS3782</strain>
    </source>
</reference>
<evidence type="ECO:0000313" key="9">
    <source>
        <dbReference type="EMBL" id="KAB0503533.1"/>
    </source>
</evidence>
<keyword evidence="3 6" id="KW-0012">Acyltransferase</keyword>
<reference evidence="11" key="1">
    <citation type="submission" date="2016-10" db="EMBL/GenBank/DDBJ databases">
        <authorList>
            <person name="Varghese N."/>
            <person name="Submissions S."/>
        </authorList>
    </citation>
    <scope>NUCLEOTIDE SEQUENCE [LARGE SCALE GENOMIC DNA]</scope>
    <source>
        <strain evidence="11">BS3782</strain>
    </source>
</reference>
<feature type="active site" description="Acyl-thioester intermediate" evidence="5">
    <location>
        <position position="88"/>
    </location>
</feature>
<dbReference type="CDD" id="cd00751">
    <property type="entry name" value="thiolase"/>
    <property type="match status" value="1"/>
</dbReference>
<evidence type="ECO:0000259" key="8">
    <source>
        <dbReference type="Pfam" id="PF02803"/>
    </source>
</evidence>
<dbReference type="InterPro" id="IPR002155">
    <property type="entry name" value="Thiolase"/>
</dbReference>
<dbReference type="PANTHER" id="PTHR18919">
    <property type="entry name" value="ACETYL-COA C-ACYLTRANSFERASE"/>
    <property type="match status" value="1"/>
</dbReference>
<dbReference type="PANTHER" id="PTHR18919:SF107">
    <property type="entry name" value="ACETYL-COA ACETYLTRANSFERASE, CYTOSOLIC"/>
    <property type="match status" value="1"/>
</dbReference>
<feature type="domain" description="Thiolase C-terminal" evidence="8">
    <location>
        <begin position="271"/>
        <end position="392"/>
    </location>
</feature>
<dbReference type="InterPro" id="IPR020616">
    <property type="entry name" value="Thiolase_N"/>
</dbReference>
<dbReference type="PROSITE" id="PS00737">
    <property type="entry name" value="THIOLASE_2"/>
    <property type="match status" value="1"/>
</dbReference>
<dbReference type="InterPro" id="IPR020617">
    <property type="entry name" value="Thiolase_C"/>
</dbReference>
<evidence type="ECO:0000256" key="1">
    <source>
        <dbReference type="ARBA" id="ARBA00010982"/>
    </source>
</evidence>
<feature type="active site" description="Proton acceptor" evidence="5">
    <location>
        <position position="349"/>
    </location>
</feature>
<dbReference type="Proteomes" id="UP000182814">
    <property type="component" value="Chromosome I"/>
</dbReference>
<evidence type="ECO:0000313" key="11">
    <source>
        <dbReference type="Proteomes" id="UP000182814"/>
    </source>
</evidence>
<evidence type="ECO:0000256" key="6">
    <source>
        <dbReference type="RuleBase" id="RU003557"/>
    </source>
</evidence>
<dbReference type="NCBIfam" id="TIGR01930">
    <property type="entry name" value="AcCoA-C-Actrans"/>
    <property type="match status" value="1"/>
</dbReference>
<dbReference type="RefSeq" id="WP_048394915.1">
    <property type="nucleotide sequence ID" value="NZ_JYLB01000003.1"/>
</dbReference>
<name>A0A0J6H875_9PSED</name>
<dbReference type="InterPro" id="IPR020610">
    <property type="entry name" value="Thiolase_AS"/>
</dbReference>
<reference evidence="9 12" key="3">
    <citation type="submission" date="2019-09" db="EMBL/GenBank/DDBJ databases">
        <title>Draft genome sequences of 48 bacterial type strains from the CCUG.</title>
        <authorList>
            <person name="Tunovic T."/>
            <person name="Pineiro-Iglesias B."/>
            <person name="Unosson C."/>
            <person name="Inganas E."/>
            <person name="Ohlen M."/>
            <person name="Cardew S."/>
            <person name="Jensie-Markopoulos S."/>
            <person name="Salva-Serra F."/>
            <person name="Jaen-Luchoro D."/>
            <person name="Karlsson R."/>
            <person name="Svensson-Stadler L."/>
            <person name="Chun J."/>
            <person name="Moore E."/>
        </authorList>
    </citation>
    <scope>NUCLEOTIDE SEQUENCE [LARGE SCALE GENOMIC DNA]</scope>
    <source>
        <strain evidence="9 12">CCUG 51522</strain>
    </source>
</reference>
<dbReference type="InterPro" id="IPR020615">
    <property type="entry name" value="Thiolase_acyl_enz_int_AS"/>
</dbReference>
<dbReference type="PIRSF" id="PIRSF000429">
    <property type="entry name" value="Ac-CoA_Ac_transf"/>
    <property type="match status" value="1"/>
</dbReference>
<dbReference type="EMBL" id="VZPO01000006">
    <property type="protein sequence ID" value="KAB0503533.1"/>
    <property type="molecule type" value="Genomic_DNA"/>
</dbReference>
<dbReference type="Pfam" id="PF02803">
    <property type="entry name" value="Thiolase_C"/>
    <property type="match status" value="1"/>
</dbReference>
<evidence type="ECO:0000256" key="5">
    <source>
        <dbReference type="PIRSR" id="PIRSR000429-1"/>
    </source>
</evidence>
<dbReference type="PROSITE" id="PS00098">
    <property type="entry name" value="THIOLASE_1"/>
    <property type="match status" value="1"/>
</dbReference>
<dbReference type="NCBIfam" id="NF004206">
    <property type="entry name" value="PRK05656.1"/>
    <property type="match status" value="1"/>
</dbReference>
<dbReference type="Pfam" id="PF00108">
    <property type="entry name" value="Thiolase_N"/>
    <property type="match status" value="1"/>
</dbReference>
<dbReference type="AlphaFoldDB" id="A0A0J6H875"/>
<evidence type="ECO:0000313" key="12">
    <source>
        <dbReference type="Proteomes" id="UP000434925"/>
    </source>
</evidence>
<evidence type="ECO:0000256" key="3">
    <source>
        <dbReference type="ARBA" id="ARBA00023315"/>
    </source>
</evidence>
<keyword evidence="2 6" id="KW-0808">Transferase</keyword>
<dbReference type="Gene3D" id="3.40.47.10">
    <property type="match status" value="2"/>
</dbReference>
<accession>A0A0J6H875</accession>
<evidence type="ECO:0000259" key="7">
    <source>
        <dbReference type="Pfam" id="PF00108"/>
    </source>
</evidence>
<dbReference type="PATRIC" id="fig|163011.3.peg.3116"/>
<sequence>MQEVVIVAATRTAIGSFQGALANVSAVDLGAAVIRQLLAQTGLDPAQVDEVIMGQVLTAGAGQNPARQAAIKAGLPFAVPAMTLNKVCGSGLKALHLAAQAIRCGDAEVIIAGGQENMSLANYVMPGARTGLRMGHAQIVDTMISDGLWDAFNDYHMGITAENLAEKYSLTREQQDAFAAASQQKAVAAIEAGRFADEITPILIPQRKGDPLSFATDEQPRAGTTADSLGKLKAAFKKDGSVTAGNASSLNDGAAAVILMSAQKAKALGLPVLAKIAAYANAGVDPAIMGIGPVSATRRCLDKAGWSIDQLDLIEANEAFAAQSLAVAKDLEWDLNKVNVNGGAIALGHPIGASGCRVLVTLLHEMIKRDAKKGLATLCIGGGQGVALAIERV</sequence>
<dbReference type="SUPFAM" id="SSF53901">
    <property type="entry name" value="Thiolase-like"/>
    <property type="match status" value="2"/>
</dbReference>
<feature type="active site" description="Proton acceptor" evidence="5">
    <location>
        <position position="379"/>
    </location>
</feature>
<dbReference type="PROSITE" id="PS00099">
    <property type="entry name" value="THIOLASE_3"/>
    <property type="match status" value="1"/>
</dbReference>
<comment type="similarity">
    <text evidence="1 6">Belongs to the thiolase-like superfamily. Thiolase family.</text>
</comment>
<dbReference type="GO" id="GO:0044281">
    <property type="term" value="P:small molecule metabolic process"/>
    <property type="evidence" value="ECO:0007669"/>
    <property type="project" value="UniProtKB-ARBA"/>
</dbReference>
<evidence type="ECO:0000256" key="2">
    <source>
        <dbReference type="ARBA" id="ARBA00022679"/>
    </source>
</evidence>
<proteinExistence type="inferred from homology"/>
<organism evidence="10 11">
    <name type="scientific">Pseudomonas lini</name>
    <dbReference type="NCBI Taxonomy" id="163011"/>
    <lineage>
        <taxon>Bacteria</taxon>
        <taxon>Pseudomonadati</taxon>
        <taxon>Pseudomonadota</taxon>
        <taxon>Gammaproteobacteria</taxon>
        <taxon>Pseudomonadales</taxon>
        <taxon>Pseudomonadaceae</taxon>
        <taxon>Pseudomonas</taxon>
    </lineage>
</organism>
<evidence type="ECO:0000256" key="4">
    <source>
        <dbReference type="ARBA" id="ARBA00048527"/>
    </source>
</evidence>
<dbReference type="GO" id="GO:0033812">
    <property type="term" value="F:3-oxoadipyl-CoA thiolase activity"/>
    <property type="evidence" value="ECO:0007669"/>
    <property type="project" value="UniProtKB-EC"/>
</dbReference>
<dbReference type="InterPro" id="IPR016039">
    <property type="entry name" value="Thiolase-like"/>
</dbReference>
<dbReference type="Proteomes" id="UP000434925">
    <property type="component" value="Unassembled WGS sequence"/>
</dbReference>
<protein>
    <submittedName>
        <fullName evidence="9">Acetyl-CoA C-acetyltransferase</fullName>
    </submittedName>
    <submittedName>
        <fullName evidence="10">Acetyl-CoA acetyltransferase</fullName>
    </submittedName>
</protein>
<keyword evidence="11" id="KW-1185">Reference proteome</keyword>
<feature type="domain" description="Thiolase N-terminal" evidence="7">
    <location>
        <begin position="4"/>
        <end position="262"/>
    </location>
</feature>
<comment type="catalytic activity">
    <reaction evidence="4">
        <text>succinyl-CoA + acetyl-CoA = 3-oxoadipyl-CoA + CoA</text>
        <dbReference type="Rhea" id="RHEA:19481"/>
        <dbReference type="ChEBI" id="CHEBI:57287"/>
        <dbReference type="ChEBI" id="CHEBI:57288"/>
        <dbReference type="ChEBI" id="CHEBI:57292"/>
        <dbReference type="ChEBI" id="CHEBI:57348"/>
        <dbReference type="EC" id="2.3.1.174"/>
    </reaction>
</comment>
<evidence type="ECO:0000313" key="10">
    <source>
        <dbReference type="EMBL" id="SDT50345.1"/>
    </source>
</evidence>
<gene>
    <name evidence="9" type="ORF">F7R14_17435</name>
    <name evidence="10" type="ORF">SAMN04490191_4815</name>
</gene>
<dbReference type="InterPro" id="IPR020613">
    <property type="entry name" value="Thiolase_CS"/>
</dbReference>